<evidence type="ECO:0000256" key="2">
    <source>
        <dbReference type="ARBA" id="ARBA00022771"/>
    </source>
</evidence>
<evidence type="ECO:0000313" key="6">
    <source>
        <dbReference type="EMBL" id="CAD5229400.1"/>
    </source>
</evidence>
<comment type="caution">
    <text evidence="6">The sequence shown here is derived from an EMBL/GenBank/DDBJ whole genome shotgun (WGS) entry which is preliminary data.</text>
</comment>
<keyword evidence="3" id="KW-0862">Zinc</keyword>
<keyword evidence="1" id="KW-0479">Metal-binding</keyword>
<dbReference type="EMBL" id="CAJFDH010000006">
    <property type="protein sequence ID" value="CAD5229400.1"/>
    <property type="molecule type" value="Genomic_DNA"/>
</dbReference>
<dbReference type="Proteomes" id="UP000614601">
    <property type="component" value="Unassembled WGS sequence"/>
</dbReference>
<evidence type="ECO:0000259" key="5">
    <source>
        <dbReference type="Pfam" id="PF04500"/>
    </source>
</evidence>
<keyword evidence="2" id="KW-0863">Zinc-finger</keyword>
<feature type="compositionally biased region" description="Polar residues" evidence="4">
    <location>
        <begin position="178"/>
        <end position="198"/>
    </location>
</feature>
<evidence type="ECO:0000256" key="3">
    <source>
        <dbReference type="ARBA" id="ARBA00022833"/>
    </source>
</evidence>
<dbReference type="Gene3D" id="2.20.25.240">
    <property type="match status" value="1"/>
</dbReference>
<reference evidence="6" key="1">
    <citation type="submission" date="2020-09" db="EMBL/GenBank/DDBJ databases">
        <authorList>
            <person name="Kikuchi T."/>
        </authorList>
    </citation>
    <scope>NUCLEOTIDE SEQUENCE</scope>
    <source>
        <strain evidence="6">SH1</strain>
    </source>
</reference>
<organism evidence="6 7">
    <name type="scientific">Bursaphelenchus okinawaensis</name>
    <dbReference type="NCBI Taxonomy" id="465554"/>
    <lineage>
        <taxon>Eukaryota</taxon>
        <taxon>Metazoa</taxon>
        <taxon>Ecdysozoa</taxon>
        <taxon>Nematoda</taxon>
        <taxon>Chromadorea</taxon>
        <taxon>Rhabditida</taxon>
        <taxon>Tylenchina</taxon>
        <taxon>Tylenchomorpha</taxon>
        <taxon>Aphelenchoidea</taxon>
        <taxon>Aphelenchoididae</taxon>
        <taxon>Bursaphelenchus</taxon>
    </lineage>
</organism>
<sequence>MNDDAEQHLRARRHPYECYGCTMQPDSKFESYNPDQPKMVTSFKGNQKLIFQGYRYNIHHNVETKGIKTWRCVCAKKLTSSRSWCKGRAETWENDTKGTAKGEHNHPAEHDVAELEYFKSQLILAAISFPNIPLNDLIDEAATYMTTGVTFGSRDSLKKSLTMARRSAENGGFRLRQYKSSESSKSRNQNQQNINQLPTAVKLPTELKFPTNGTMMSLLMLAQQCSKKQENNNDADHSDLNDQSSSSTSDFLSQLMGNNHHNHHQELLDDFDRNSPLAKMVKLDDSVDFNDSGISLSTSGGLLNWSPQRHNTDIHNVNTPSARSTPQSTQSNFTYLPQASVQSKSAIDRAIRGTKAARANDIINKLSKQALARKSPDLLGSNASDASSEASVCSRPRLATSSIETQTDFDLLQTPLKTLKTNGCDKNRCPSIVSVKDDESNEEDDAMTEHGECQNGKGDKCGCRVIRICCCENNSNCSKRKRQFVEISAE</sequence>
<feature type="compositionally biased region" description="Basic and acidic residues" evidence="4">
    <location>
        <begin position="227"/>
        <end position="240"/>
    </location>
</feature>
<dbReference type="Pfam" id="PF04500">
    <property type="entry name" value="FLYWCH"/>
    <property type="match status" value="1"/>
</dbReference>
<evidence type="ECO:0000256" key="1">
    <source>
        <dbReference type="ARBA" id="ARBA00022723"/>
    </source>
</evidence>
<dbReference type="Proteomes" id="UP000783686">
    <property type="component" value="Unassembled WGS sequence"/>
</dbReference>
<feature type="region of interest" description="Disordered" evidence="4">
    <location>
        <begin position="225"/>
        <end position="253"/>
    </location>
</feature>
<protein>
    <recommendedName>
        <fullName evidence="5">FLYWCH-type domain-containing protein</fullName>
    </recommendedName>
</protein>
<dbReference type="InterPro" id="IPR007588">
    <property type="entry name" value="Znf_FLYWCH"/>
</dbReference>
<feature type="domain" description="FLYWCH-type" evidence="5">
    <location>
        <begin position="40"/>
        <end position="106"/>
    </location>
</feature>
<dbReference type="AlphaFoldDB" id="A0A811LMT2"/>
<accession>A0A811LMT2</accession>
<dbReference type="GO" id="GO:0008270">
    <property type="term" value="F:zinc ion binding"/>
    <property type="evidence" value="ECO:0007669"/>
    <property type="project" value="UniProtKB-KW"/>
</dbReference>
<evidence type="ECO:0000256" key="4">
    <source>
        <dbReference type="SAM" id="MobiDB-lite"/>
    </source>
</evidence>
<keyword evidence="7" id="KW-1185">Reference proteome</keyword>
<evidence type="ECO:0000313" key="7">
    <source>
        <dbReference type="Proteomes" id="UP000614601"/>
    </source>
</evidence>
<dbReference type="OrthoDB" id="5837039at2759"/>
<name>A0A811LMT2_9BILA</name>
<feature type="region of interest" description="Disordered" evidence="4">
    <location>
        <begin position="163"/>
        <end position="199"/>
    </location>
</feature>
<feature type="compositionally biased region" description="Low complexity" evidence="4">
    <location>
        <begin position="241"/>
        <end position="253"/>
    </location>
</feature>
<proteinExistence type="predicted"/>
<gene>
    <name evidence="6" type="ORF">BOKJ2_LOCUS13459</name>
</gene>
<dbReference type="EMBL" id="CAJFCW020000006">
    <property type="protein sequence ID" value="CAG9126591.1"/>
    <property type="molecule type" value="Genomic_DNA"/>
</dbReference>